<dbReference type="InterPro" id="IPR052613">
    <property type="entry name" value="LicD_transferase"/>
</dbReference>
<evidence type="ECO:0000313" key="3">
    <source>
        <dbReference type="Proteomes" id="UP000275281"/>
    </source>
</evidence>
<dbReference type="AlphaFoldDB" id="A0A3N5Y493"/>
<dbReference type="RefSeq" id="WP_124026311.1">
    <property type="nucleotide sequence ID" value="NZ_JBHRSN010000005.1"/>
</dbReference>
<name>A0A3N5Y493_9ALTE</name>
<proteinExistence type="predicted"/>
<dbReference type="Pfam" id="PF04991">
    <property type="entry name" value="LicD"/>
    <property type="match status" value="1"/>
</dbReference>
<accession>A0A3N5Y493</accession>
<dbReference type="InterPro" id="IPR007074">
    <property type="entry name" value="LicD/FKTN/FKRP_NTP_transf"/>
</dbReference>
<evidence type="ECO:0000259" key="1">
    <source>
        <dbReference type="Pfam" id="PF04991"/>
    </source>
</evidence>
<organism evidence="2 3">
    <name type="scientific">Alteromonas sediminis</name>
    <dbReference type="NCBI Taxonomy" id="2259342"/>
    <lineage>
        <taxon>Bacteria</taxon>
        <taxon>Pseudomonadati</taxon>
        <taxon>Pseudomonadota</taxon>
        <taxon>Gammaproteobacteria</taxon>
        <taxon>Alteromonadales</taxon>
        <taxon>Alteromonadaceae</taxon>
        <taxon>Alteromonas/Salinimonas group</taxon>
        <taxon>Alteromonas</taxon>
    </lineage>
</organism>
<dbReference type="Proteomes" id="UP000275281">
    <property type="component" value="Unassembled WGS sequence"/>
</dbReference>
<keyword evidence="3" id="KW-1185">Reference proteome</keyword>
<sequence>MLEDVGLIRGRVEVAQNEWVGVVLYAGEKRLAQAAVSYSDYQGKRWAHYQFHSLHTIDASRHTDALRVYMEGATRILLDVIPSNALQELAETTNQQLACIDRIAPSLGFIGGALNQPLVISVKKPLNIVRIELKAQHTYLNFSGLELVIDDCQVITPEKIKHITYSSKLSERVDIHTLQRPGFHSDQDDFPWLEIEFNDTEVINEIRFTNRGDVWGFRAQPLQIIGVGPDDRHHLLHQNTGNSEKLSLFRQLERLLGTSQFYAAITRENALSALVAHFYDCEDLVNKPTEQINLIPPLLSSWRDKVEDEVSVEDEIKLLAAYLVYYMKVQISLNILCFERLLNNRHRLQLLEDHINVLRKRLNEPLIELTKHGTALASKLTTDPGLYVSSIKTLIDDLETLGAKPCLAYGTLLGAVRDKAFIAHDDDVDIFVELPQTNMDYAQALAAVEEITSQLDTSKYVVNRASPSGDSLNMHVYVIETAVLIDVFPYWFKGETATLHMERMQLRDIPASMMQGRESIPFYGVSLPVLANANAFLAERYGEGWATPDKFHEWPWQLDV</sequence>
<dbReference type="PANTHER" id="PTHR13627:SF31">
    <property type="entry name" value="RIBITOL 5-PHOSPHATE TRANSFERASE FKRP"/>
    <property type="match status" value="1"/>
</dbReference>
<protein>
    <recommendedName>
        <fullName evidence="1">LicD/FKTN/FKRP nucleotidyltransferase domain-containing protein</fullName>
    </recommendedName>
</protein>
<dbReference type="GO" id="GO:0009100">
    <property type="term" value="P:glycoprotein metabolic process"/>
    <property type="evidence" value="ECO:0007669"/>
    <property type="project" value="UniProtKB-ARBA"/>
</dbReference>
<reference evidence="2 3" key="1">
    <citation type="submission" date="2018-11" db="EMBL/GenBank/DDBJ databases">
        <authorList>
            <person name="Ye M.-Q."/>
            <person name="Du Z.-J."/>
        </authorList>
    </citation>
    <scope>NUCLEOTIDE SEQUENCE [LARGE SCALE GENOMIC DNA]</scope>
    <source>
        <strain evidence="2 3">U0105</strain>
    </source>
</reference>
<comment type="caution">
    <text evidence="2">The sequence shown here is derived from an EMBL/GenBank/DDBJ whole genome shotgun (WGS) entry which is preliminary data.</text>
</comment>
<evidence type="ECO:0000313" key="2">
    <source>
        <dbReference type="EMBL" id="RPJ68310.1"/>
    </source>
</evidence>
<dbReference type="EMBL" id="RPOK01000001">
    <property type="protein sequence ID" value="RPJ68310.1"/>
    <property type="molecule type" value="Genomic_DNA"/>
</dbReference>
<feature type="domain" description="LicD/FKTN/FKRP nucleotidyltransferase" evidence="1">
    <location>
        <begin position="406"/>
        <end position="490"/>
    </location>
</feature>
<dbReference type="OrthoDB" id="9786100at2"/>
<gene>
    <name evidence="2" type="ORF">DRW07_02570</name>
</gene>
<dbReference type="PANTHER" id="PTHR13627">
    <property type="entry name" value="FUKUTIN RELATED PROTEIN"/>
    <property type="match status" value="1"/>
</dbReference>